<evidence type="ECO:0000256" key="4">
    <source>
        <dbReference type="ARBA" id="ARBA00022840"/>
    </source>
</evidence>
<dbReference type="InterPro" id="IPR039421">
    <property type="entry name" value="Type_1_exporter"/>
</dbReference>
<dbReference type="GO" id="GO:0042883">
    <property type="term" value="P:cysteine transport"/>
    <property type="evidence" value="ECO:0007669"/>
    <property type="project" value="InterPro"/>
</dbReference>
<evidence type="ECO:0000256" key="7">
    <source>
        <dbReference type="SAM" id="Phobius"/>
    </source>
</evidence>
<dbReference type="PROSITE" id="PS50929">
    <property type="entry name" value="ABC_TM1F"/>
    <property type="match status" value="1"/>
</dbReference>
<feature type="transmembrane region" description="Helical" evidence="7">
    <location>
        <begin position="51"/>
        <end position="68"/>
    </location>
</feature>
<dbReference type="NCBIfam" id="TIGR02857">
    <property type="entry name" value="CydD"/>
    <property type="match status" value="1"/>
</dbReference>
<feature type="domain" description="ABC transmembrane type-1" evidence="9">
    <location>
        <begin position="19"/>
        <end position="296"/>
    </location>
</feature>
<evidence type="ECO:0000256" key="2">
    <source>
        <dbReference type="ARBA" id="ARBA00022692"/>
    </source>
</evidence>
<dbReference type="EMBL" id="CAEUNJ010000021">
    <property type="protein sequence ID" value="CAB4371180.1"/>
    <property type="molecule type" value="Genomic_DNA"/>
</dbReference>
<evidence type="ECO:0000256" key="6">
    <source>
        <dbReference type="ARBA" id="ARBA00023136"/>
    </source>
</evidence>
<keyword evidence="6 7" id="KW-0472">Membrane</keyword>
<dbReference type="CDD" id="cd18584">
    <property type="entry name" value="ABC_6TM_AarD_CydD"/>
    <property type="match status" value="1"/>
</dbReference>
<keyword evidence="5 7" id="KW-1133">Transmembrane helix</keyword>
<dbReference type="GO" id="GO:0005524">
    <property type="term" value="F:ATP binding"/>
    <property type="evidence" value="ECO:0007669"/>
    <property type="project" value="UniProtKB-KW"/>
</dbReference>
<dbReference type="InterPro" id="IPR036640">
    <property type="entry name" value="ABC1_TM_sf"/>
</dbReference>
<evidence type="ECO:0000313" key="11">
    <source>
        <dbReference type="EMBL" id="CAB4635954.1"/>
    </source>
</evidence>
<dbReference type="InterPro" id="IPR003593">
    <property type="entry name" value="AAA+_ATPase"/>
</dbReference>
<protein>
    <submittedName>
        <fullName evidence="11">Unannotated protein</fullName>
    </submittedName>
</protein>
<sequence>MSPQELLSRVPSAQRLHRIGVLLGILGSIALIAWTFSLARSMSSLFDHRSLTPALIGLAGFLALRVVFRFASSLSLATASSRLRTNVRSTLTAHWGAEQPSLTSTSTGVDSTLLGPGVDSLDDYITKYLPARSLATVIPLVVFLTIGALDPWTLLILLFAGPMLILLLAVIGSRTRALADQRFRELGWLRSFYLDMVRGIPTLKVFGRATESVGTIEEFSDRFARTTMSVLRTAFQTSLVIEWAATAATALVAVEVSFRMIDGEIGFTTALAVLMLTPEFFAPLRNLAIEYHAGQMGNAALAQLAPLELPVVLSSPTAPAPSALPAKLAMIRFEDVSFAYPGTEILILDRVSFTIAAGETVVLLGPSGTGKTTVLELLHGELQPSAGKITIGNTPLRDLDPDMWRRAITSVPQNPFMFSWSICDNITLSNRDATTDQIHAALRLAFASDFIAELPLGIESPIGEEGTTLSGGQRQRLAIARALLRDAPLVLLDEFTAHLDPETELGLISSIHPFLQDRTAVIAAHREATLSLADRVFRLESGSIEEVSP</sequence>
<dbReference type="Gene3D" id="1.20.1560.10">
    <property type="entry name" value="ABC transporter type 1, transmembrane domain"/>
    <property type="match status" value="1"/>
</dbReference>
<dbReference type="PROSITE" id="PS00211">
    <property type="entry name" value="ABC_TRANSPORTER_1"/>
    <property type="match status" value="1"/>
</dbReference>
<reference evidence="11" key="1">
    <citation type="submission" date="2020-05" db="EMBL/GenBank/DDBJ databases">
        <authorList>
            <person name="Chiriac C."/>
            <person name="Salcher M."/>
            <person name="Ghai R."/>
            <person name="Kavagutti S V."/>
        </authorList>
    </citation>
    <scope>NUCLEOTIDE SEQUENCE</scope>
</reference>
<keyword evidence="2 7" id="KW-0812">Transmembrane</keyword>
<evidence type="ECO:0000313" key="10">
    <source>
        <dbReference type="EMBL" id="CAB4371180.1"/>
    </source>
</evidence>
<feature type="domain" description="ABC transporter" evidence="8">
    <location>
        <begin position="331"/>
        <end position="549"/>
    </location>
</feature>
<dbReference type="InterPro" id="IPR011527">
    <property type="entry name" value="ABC1_TM_dom"/>
</dbReference>
<dbReference type="GO" id="GO:0016887">
    <property type="term" value="F:ATP hydrolysis activity"/>
    <property type="evidence" value="ECO:0007669"/>
    <property type="project" value="InterPro"/>
</dbReference>
<dbReference type="GO" id="GO:0140359">
    <property type="term" value="F:ABC-type transporter activity"/>
    <property type="evidence" value="ECO:0007669"/>
    <property type="project" value="InterPro"/>
</dbReference>
<dbReference type="SUPFAM" id="SSF90123">
    <property type="entry name" value="ABC transporter transmembrane region"/>
    <property type="match status" value="1"/>
</dbReference>
<keyword evidence="4" id="KW-0067">ATP-binding</keyword>
<feature type="transmembrane region" description="Helical" evidence="7">
    <location>
        <begin position="152"/>
        <end position="172"/>
    </location>
</feature>
<dbReference type="SMART" id="SM00382">
    <property type="entry name" value="AAA"/>
    <property type="match status" value="1"/>
</dbReference>
<keyword evidence="3" id="KW-0547">Nucleotide-binding</keyword>
<dbReference type="InterPro" id="IPR027417">
    <property type="entry name" value="P-loop_NTPase"/>
</dbReference>
<dbReference type="GO" id="GO:0016020">
    <property type="term" value="C:membrane"/>
    <property type="evidence" value="ECO:0007669"/>
    <property type="project" value="UniProtKB-SubCell"/>
</dbReference>
<dbReference type="InterPro" id="IPR017871">
    <property type="entry name" value="ABC_transporter-like_CS"/>
</dbReference>
<evidence type="ECO:0000313" key="12">
    <source>
        <dbReference type="EMBL" id="CAB5078908.1"/>
    </source>
</evidence>
<dbReference type="PANTHER" id="PTHR24221">
    <property type="entry name" value="ATP-BINDING CASSETTE SUB-FAMILY B"/>
    <property type="match status" value="1"/>
</dbReference>
<dbReference type="Gene3D" id="3.40.50.300">
    <property type="entry name" value="P-loop containing nucleotide triphosphate hydrolases"/>
    <property type="match status" value="1"/>
</dbReference>
<dbReference type="EMBL" id="CAFBRD010000202">
    <property type="protein sequence ID" value="CAB5078908.1"/>
    <property type="molecule type" value="Genomic_DNA"/>
</dbReference>
<name>A0A6J6JHH5_9ZZZZ</name>
<comment type="subcellular location">
    <subcellularLocation>
        <location evidence="1">Membrane</location>
        <topology evidence="1">Multi-pass membrane protein</topology>
    </subcellularLocation>
</comment>
<organism evidence="11">
    <name type="scientific">freshwater metagenome</name>
    <dbReference type="NCBI Taxonomy" id="449393"/>
    <lineage>
        <taxon>unclassified sequences</taxon>
        <taxon>metagenomes</taxon>
        <taxon>ecological metagenomes</taxon>
    </lineage>
</organism>
<dbReference type="Pfam" id="PF00664">
    <property type="entry name" value="ABC_membrane"/>
    <property type="match status" value="1"/>
</dbReference>
<evidence type="ECO:0000256" key="5">
    <source>
        <dbReference type="ARBA" id="ARBA00022989"/>
    </source>
</evidence>
<dbReference type="PROSITE" id="PS50893">
    <property type="entry name" value="ABC_TRANSPORTER_2"/>
    <property type="match status" value="1"/>
</dbReference>
<dbReference type="PANTHER" id="PTHR24221:SF590">
    <property type="entry name" value="COMPONENT LINKED WITH THE ASSEMBLY OF CYTOCHROME' TRANSPORT TRANSMEMBRANE ATP-BINDING PROTEIN ABC TRANSPORTER CYDD-RELATED"/>
    <property type="match status" value="1"/>
</dbReference>
<accession>A0A6J6JHH5</accession>
<feature type="transmembrane region" description="Helical" evidence="7">
    <location>
        <begin position="129"/>
        <end position="146"/>
    </location>
</feature>
<evidence type="ECO:0000259" key="9">
    <source>
        <dbReference type="PROSITE" id="PS50929"/>
    </source>
</evidence>
<dbReference type="SUPFAM" id="SSF52540">
    <property type="entry name" value="P-loop containing nucleoside triphosphate hydrolases"/>
    <property type="match status" value="1"/>
</dbReference>
<dbReference type="InterPro" id="IPR003439">
    <property type="entry name" value="ABC_transporter-like_ATP-bd"/>
</dbReference>
<evidence type="ECO:0000256" key="1">
    <source>
        <dbReference type="ARBA" id="ARBA00004141"/>
    </source>
</evidence>
<evidence type="ECO:0000256" key="3">
    <source>
        <dbReference type="ARBA" id="ARBA00022741"/>
    </source>
</evidence>
<evidence type="ECO:0000259" key="8">
    <source>
        <dbReference type="PROSITE" id="PS50893"/>
    </source>
</evidence>
<dbReference type="EMBL" id="CAEZVC010000160">
    <property type="protein sequence ID" value="CAB4635954.1"/>
    <property type="molecule type" value="Genomic_DNA"/>
</dbReference>
<dbReference type="Pfam" id="PF00005">
    <property type="entry name" value="ABC_tran"/>
    <property type="match status" value="1"/>
</dbReference>
<gene>
    <name evidence="11" type="ORF">UFOPK1906_01775</name>
    <name evidence="10" type="ORF">UFOPK4201_00667</name>
    <name evidence="12" type="ORF">UFOPK4371_02067</name>
</gene>
<proteinExistence type="predicted"/>
<dbReference type="AlphaFoldDB" id="A0A6J6JHH5"/>
<feature type="transmembrane region" description="Helical" evidence="7">
    <location>
        <begin position="21"/>
        <end position="39"/>
    </location>
</feature>
<dbReference type="InterPro" id="IPR014216">
    <property type="entry name" value="ABC_transptr_CydD"/>
</dbReference>